<evidence type="ECO:0000313" key="3">
    <source>
        <dbReference type="Proteomes" id="UP000067689"/>
    </source>
</evidence>
<dbReference type="SUPFAM" id="SSF142433">
    <property type="entry name" value="CinA-like"/>
    <property type="match status" value="1"/>
</dbReference>
<dbReference type="PATRIC" id="fig|2041.4.peg.1628"/>
<dbReference type="STRING" id="2041.AERYTH_07765"/>
<dbReference type="InterPro" id="IPR008136">
    <property type="entry name" value="CinA_C"/>
</dbReference>
<name>A0A0U4CGT9_9ACTN</name>
<dbReference type="Gene3D" id="3.90.950.20">
    <property type="entry name" value="CinA-like"/>
    <property type="match status" value="1"/>
</dbReference>
<dbReference type="NCBIfam" id="TIGR00199">
    <property type="entry name" value="PncC_domain"/>
    <property type="match status" value="1"/>
</dbReference>
<sequence length="156" mass="15804">MPAAVEAVRLLRERGETIACAESLTGGLLCAALVDVPGASDVVVGGVVSYATRVKESVLGVDGEHLAQRGAVDPGTAAQMADGVRRLLDADWGIATTGVAGPGPNEAKPAGTVFVGLDGPDHRLRSEPLHLDGDRDAVRRGTVGAALSSLVATLCE</sequence>
<proteinExistence type="predicted"/>
<keyword evidence="3" id="KW-1185">Reference proteome</keyword>
<protein>
    <recommendedName>
        <fullName evidence="1">CinA C-terminal domain-containing protein</fullName>
    </recommendedName>
</protein>
<dbReference type="EMBL" id="CP011502">
    <property type="protein sequence ID" value="ALX04597.1"/>
    <property type="molecule type" value="Genomic_DNA"/>
</dbReference>
<dbReference type="Proteomes" id="UP000067689">
    <property type="component" value="Chromosome"/>
</dbReference>
<accession>A0A0U4CGT9</accession>
<gene>
    <name evidence="2" type="ORF">AERYTH_07765</name>
</gene>
<dbReference type="AlphaFoldDB" id="A0A0U4CGT9"/>
<evidence type="ECO:0000259" key="1">
    <source>
        <dbReference type="Pfam" id="PF02464"/>
    </source>
</evidence>
<evidence type="ECO:0000313" key="2">
    <source>
        <dbReference type="EMBL" id="ALX04597.1"/>
    </source>
</evidence>
<dbReference type="KEGG" id="aer:AERYTH_07765"/>
<dbReference type="InterPro" id="IPR036653">
    <property type="entry name" value="CinA-like_C"/>
</dbReference>
<feature type="domain" description="CinA C-terminal" evidence="1">
    <location>
        <begin position="5"/>
        <end position="152"/>
    </location>
</feature>
<reference evidence="2 3" key="1">
    <citation type="journal article" date="1991" name="Int. J. Syst. Bacteriol.">
        <title>Description of the erythromycin-producing bacterium Arthrobacter sp. strain NRRL B-3381 as Aeromicrobium erythreum gen. nov., sp. nov.</title>
        <authorList>
            <person name="Miller E.S."/>
            <person name="Woese C.R."/>
            <person name="Brenner S."/>
        </authorList>
    </citation>
    <scope>NUCLEOTIDE SEQUENCE [LARGE SCALE GENOMIC DNA]</scope>
    <source>
        <strain evidence="2 3">AR18</strain>
    </source>
</reference>
<organism evidence="2 3">
    <name type="scientific">Aeromicrobium erythreum</name>
    <dbReference type="NCBI Taxonomy" id="2041"/>
    <lineage>
        <taxon>Bacteria</taxon>
        <taxon>Bacillati</taxon>
        <taxon>Actinomycetota</taxon>
        <taxon>Actinomycetes</taxon>
        <taxon>Propionibacteriales</taxon>
        <taxon>Nocardioidaceae</taxon>
        <taxon>Aeromicrobium</taxon>
    </lineage>
</organism>
<dbReference type="Pfam" id="PF02464">
    <property type="entry name" value="CinA"/>
    <property type="match status" value="1"/>
</dbReference>